<gene>
    <name evidence="7" type="primary">PanTAR1</name>
    <name evidence="7" type="ORF">PanWU01x14_263610</name>
</gene>
<dbReference type="InterPro" id="IPR015422">
    <property type="entry name" value="PyrdxlP-dep_Trfase_small"/>
</dbReference>
<dbReference type="Gene3D" id="3.90.1150.10">
    <property type="entry name" value="Aspartate Aminotransferase, domain 1"/>
    <property type="match status" value="1"/>
</dbReference>
<keyword evidence="8" id="KW-1185">Reference proteome</keyword>
<dbReference type="Gene3D" id="2.10.25.30">
    <property type="entry name" value="EGF-like, alliinase"/>
    <property type="match status" value="1"/>
</dbReference>
<evidence type="ECO:0000256" key="1">
    <source>
        <dbReference type="ARBA" id="ARBA00001933"/>
    </source>
</evidence>
<dbReference type="InterPro" id="IPR050478">
    <property type="entry name" value="Ethylene_sulfur-biosynth"/>
</dbReference>
<dbReference type="PANTHER" id="PTHR43795:SF15">
    <property type="entry name" value="TRYPTOPHAN AMINOTRANSFERASE-RELATED PROTEIN 1"/>
    <property type="match status" value="1"/>
</dbReference>
<keyword evidence="4 7" id="KW-0032">Aminotransferase</keyword>
<evidence type="ECO:0000256" key="3">
    <source>
        <dbReference type="ARBA" id="ARBA00011738"/>
    </source>
</evidence>
<dbReference type="Proteomes" id="UP000237105">
    <property type="component" value="Unassembled WGS sequence"/>
</dbReference>
<comment type="similarity">
    <text evidence="2">Belongs to the alliinase family.</text>
</comment>
<dbReference type="GO" id="GO:0006520">
    <property type="term" value="P:amino acid metabolic process"/>
    <property type="evidence" value="ECO:0007669"/>
    <property type="project" value="TreeGrafter"/>
</dbReference>
<dbReference type="SUPFAM" id="SSF53383">
    <property type="entry name" value="PLP-dependent transferases"/>
    <property type="match status" value="1"/>
</dbReference>
<comment type="caution">
    <text evidence="7">The sequence shown here is derived from an EMBL/GenBank/DDBJ whole genome shotgun (WGS) entry which is preliminary data.</text>
</comment>
<keyword evidence="7" id="KW-0808">Transferase</keyword>
<protein>
    <submittedName>
        <fullName evidence="7">Trytophan aminotransferase</fullName>
    </submittedName>
</protein>
<dbReference type="PANTHER" id="PTHR43795">
    <property type="entry name" value="BIFUNCTIONAL ASPARTATE AMINOTRANSFERASE AND GLUTAMATE/ASPARTATE-PREPHENATE AMINOTRANSFERASE-RELATED"/>
    <property type="match status" value="1"/>
</dbReference>
<dbReference type="InterPro" id="IPR006948">
    <property type="entry name" value="Alliinase_C"/>
</dbReference>
<sequence>MCVTEKLVAPKPTLNKCSETLSSNNGTKPQAVSSSSEAVINLDHGDPTVYESFWGKVGEKCTMVIKGNELMSYISDLRKPCWFLEEELENSIKRLHHVAGNAVVDDRYVVVGTGSTQLYQAVLYALTTGGTAPEQQPVPVVCAAPYYSQYEDETDFLRSGLYKWAGDAYAFDKEGPYIEVVTSPNNPDGTTREAVVINSLADQGKILYDLAYYWPQYTPITRAADYDIMYFTFSKSTGHAGSRIGWALVKDEEIAKKMTRFIELSSIGVSKDSQLRAAKIMGVICDGYQDFESDENSENFFEYAHQLMEDRWKRLREIVARSNVFSLPKYPQEYCLFHGEFTESYPAFAWLKCKEGAIDEDCEKFLRESYKIVGRGGRRFGADPSYARLSMLSRDEVFQQFLDRLQSINNGTVSNGNY</sequence>
<dbReference type="InterPro" id="IPR015421">
    <property type="entry name" value="PyrdxlP-dep_Trfase_major"/>
</dbReference>
<evidence type="ECO:0000256" key="4">
    <source>
        <dbReference type="ARBA" id="ARBA00022576"/>
    </source>
</evidence>
<dbReference type="InterPro" id="IPR037029">
    <property type="entry name" value="Alliinase_N_sf"/>
</dbReference>
<dbReference type="GO" id="GO:0016846">
    <property type="term" value="F:carbon-sulfur lyase activity"/>
    <property type="evidence" value="ECO:0007669"/>
    <property type="project" value="InterPro"/>
</dbReference>
<comment type="cofactor">
    <cofactor evidence="1">
        <name>pyridoxal 5'-phosphate</name>
        <dbReference type="ChEBI" id="CHEBI:597326"/>
    </cofactor>
</comment>
<evidence type="ECO:0000259" key="6">
    <source>
        <dbReference type="Pfam" id="PF04864"/>
    </source>
</evidence>
<accession>A0A2P5B7W0</accession>
<dbReference type="CDD" id="cd00609">
    <property type="entry name" value="AAT_like"/>
    <property type="match status" value="1"/>
</dbReference>
<reference evidence="8" key="1">
    <citation type="submission" date="2016-06" db="EMBL/GenBank/DDBJ databases">
        <title>Parallel loss of symbiosis genes in relatives of nitrogen-fixing non-legume Parasponia.</title>
        <authorList>
            <person name="Van Velzen R."/>
            <person name="Holmer R."/>
            <person name="Bu F."/>
            <person name="Rutten L."/>
            <person name="Van Zeijl A."/>
            <person name="Liu W."/>
            <person name="Santuari L."/>
            <person name="Cao Q."/>
            <person name="Sharma T."/>
            <person name="Shen D."/>
            <person name="Roswanjaya Y."/>
            <person name="Wardhani T."/>
            <person name="Kalhor M.S."/>
            <person name="Jansen J."/>
            <person name="Van den Hoogen J."/>
            <person name="Gungor B."/>
            <person name="Hartog M."/>
            <person name="Hontelez J."/>
            <person name="Verver J."/>
            <person name="Yang W.-C."/>
            <person name="Schijlen E."/>
            <person name="Repin R."/>
            <person name="Schilthuizen M."/>
            <person name="Schranz E."/>
            <person name="Heidstra R."/>
            <person name="Miyata K."/>
            <person name="Fedorova E."/>
            <person name="Kohlen W."/>
            <person name="Bisseling T."/>
            <person name="Smit S."/>
            <person name="Geurts R."/>
        </authorList>
    </citation>
    <scope>NUCLEOTIDE SEQUENCE [LARGE SCALE GENOMIC DNA]</scope>
    <source>
        <strain evidence="8">cv. WU1-14</strain>
    </source>
</reference>
<evidence type="ECO:0000256" key="5">
    <source>
        <dbReference type="ARBA" id="ARBA00022898"/>
    </source>
</evidence>
<evidence type="ECO:0000313" key="7">
    <source>
        <dbReference type="EMBL" id="PON44880.1"/>
    </source>
</evidence>
<dbReference type="AlphaFoldDB" id="A0A2P5B7W0"/>
<dbReference type="Pfam" id="PF04864">
    <property type="entry name" value="Alliinase_C"/>
    <property type="match status" value="1"/>
</dbReference>
<comment type="subunit">
    <text evidence="3">Homodimer.</text>
</comment>
<dbReference type="Gene3D" id="3.40.640.10">
    <property type="entry name" value="Type I PLP-dependent aspartate aminotransferase-like (Major domain)"/>
    <property type="match status" value="1"/>
</dbReference>
<evidence type="ECO:0000256" key="2">
    <source>
        <dbReference type="ARBA" id="ARBA00006312"/>
    </source>
</evidence>
<name>A0A2P5B7W0_PARAD</name>
<feature type="domain" description="Alliinase C-terminal" evidence="6">
    <location>
        <begin position="40"/>
        <end position="408"/>
    </location>
</feature>
<evidence type="ECO:0000313" key="8">
    <source>
        <dbReference type="Proteomes" id="UP000237105"/>
    </source>
</evidence>
<dbReference type="GO" id="GO:0008483">
    <property type="term" value="F:transaminase activity"/>
    <property type="evidence" value="ECO:0007669"/>
    <property type="project" value="UniProtKB-KW"/>
</dbReference>
<dbReference type="EMBL" id="JXTB01000342">
    <property type="protein sequence ID" value="PON44880.1"/>
    <property type="molecule type" value="Genomic_DNA"/>
</dbReference>
<dbReference type="OrthoDB" id="2020362at2759"/>
<organism evidence="7 8">
    <name type="scientific">Parasponia andersonii</name>
    <name type="common">Sponia andersonii</name>
    <dbReference type="NCBI Taxonomy" id="3476"/>
    <lineage>
        <taxon>Eukaryota</taxon>
        <taxon>Viridiplantae</taxon>
        <taxon>Streptophyta</taxon>
        <taxon>Embryophyta</taxon>
        <taxon>Tracheophyta</taxon>
        <taxon>Spermatophyta</taxon>
        <taxon>Magnoliopsida</taxon>
        <taxon>eudicotyledons</taxon>
        <taxon>Gunneridae</taxon>
        <taxon>Pentapetalae</taxon>
        <taxon>rosids</taxon>
        <taxon>fabids</taxon>
        <taxon>Rosales</taxon>
        <taxon>Cannabaceae</taxon>
        <taxon>Parasponia</taxon>
    </lineage>
</organism>
<proteinExistence type="inferred from homology"/>
<keyword evidence="5" id="KW-0663">Pyridoxal phosphate</keyword>
<dbReference type="InterPro" id="IPR015424">
    <property type="entry name" value="PyrdxlP-dep_Trfase"/>
</dbReference>